<evidence type="ECO:0000313" key="1">
    <source>
        <dbReference type="EMBL" id="CCD55243.1"/>
    </source>
</evidence>
<gene>
    <name evidence="1" type="ORF">BofuT4_P156390.1</name>
</gene>
<name>G2YUE5_BOTF4</name>
<reference evidence="2" key="1">
    <citation type="journal article" date="2011" name="PLoS Genet.">
        <title>Genomic analysis of the necrotrophic fungal pathogens Sclerotinia sclerotiorum and Botrytis cinerea.</title>
        <authorList>
            <person name="Amselem J."/>
            <person name="Cuomo C.A."/>
            <person name="van Kan J.A."/>
            <person name="Viaud M."/>
            <person name="Benito E.P."/>
            <person name="Couloux A."/>
            <person name="Coutinho P.M."/>
            <person name="de Vries R.P."/>
            <person name="Dyer P.S."/>
            <person name="Fillinger S."/>
            <person name="Fournier E."/>
            <person name="Gout L."/>
            <person name="Hahn M."/>
            <person name="Kohn L."/>
            <person name="Lapalu N."/>
            <person name="Plummer K.M."/>
            <person name="Pradier J.M."/>
            <person name="Quevillon E."/>
            <person name="Sharon A."/>
            <person name="Simon A."/>
            <person name="ten Have A."/>
            <person name="Tudzynski B."/>
            <person name="Tudzynski P."/>
            <person name="Wincker P."/>
            <person name="Andrew M."/>
            <person name="Anthouard V."/>
            <person name="Beever R.E."/>
            <person name="Beffa R."/>
            <person name="Benoit I."/>
            <person name="Bouzid O."/>
            <person name="Brault B."/>
            <person name="Chen Z."/>
            <person name="Choquer M."/>
            <person name="Collemare J."/>
            <person name="Cotton P."/>
            <person name="Danchin E.G."/>
            <person name="Da Silva C."/>
            <person name="Gautier A."/>
            <person name="Giraud C."/>
            <person name="Giraud T."/>
            <person name="Gonzalez C."/>
            <person name="Grossetete S."/>
            <person name="Guldener U."/>
            <person name="Henrissat B."/>
            <person name="Howlett B.J."/>
            <person name="Kodira C."/>
            <person name="Kretschmer M."/>
            <person name="Lappartient A."/>
            <person name="Leroch M."/>
            <person name="Levis C."/>
            <person name="Mauceli E."/>
            <person name="Neuveglise C."/>
            <person name="Oeser B."/>
            <person name="Pearson M."/>
            <person name="Poulain J."/>
            <person name="Poussereau N."/>
            <person name="Quesneville H."/>
            <person name="Rascle C."/>
            <person name="Schumacher J."/>
            <person name="Segurens B."/>
            <person name="Sexton A."/>
            <person name="Silva E."/>
            <person name="Sirven C."/>
            <person name="Soanes D.M."/>
            <person name="Talbot N.J."/>
            <person name="Templeton M."/>
            <person name="Yandava C."/>
            <person name="Yarden O."/>
            <person name="Zeng Q."/>
            <person name="Rollins J.A."/>
            <person name="Lebrun M.H."/>
            <person name="Dickman M."/>
        </authorList>
    </citation>
    <scope>NUCLEOTIDE SEQUENCE [LARGE SCALE GENOMIC DNA]</scope>
    <source>
        <strain evidence="2">T4</strain>
    </source>
</reference>
<dbReference type="HOGENOM" id="CLU_1895888_0_0_1"/>
<dbReference type="InParanoid" id="G2YUE5"/>
<dbReference type="EMBL" id="FQ790354">
    <property type="protein sequence ID" value="CCD55243.1"/>
    <property type="molecule type" value="Genomic_DNA"/>
</dbReference>
<accession>G2YUE5</accession>
<evidence type="ECO:0000313" key="2">
    <source>
        <dbReference type="Proteomes" id="UP000008177"/>
    </source>
</evidence>
<dbReference type="AlphaFoldDB" id="G2YUE5"/>
<organism evidence="1 2">
    <name type="scientific">Botryotinia fuckeliana (strain T4)</name>
    <name type="common">Noble rot fungus</name>
    <name type="synonym">Botrytis cinerea</name>
    <dbReference type="NCBI Taxonomy" id="999810"/>
    <lineage>
        <taxon>Eukaryota</taxon>
        <taxon>Fungi</taxon>
        <taxon>Dikarya</taxon>
        <taxon>Ascomycota</taxon>
        <taxon>Pezizomycotina</taxon>
        <taxon>Leotiomycetes</taxon>
        <taxon>Helotiales</taxon>
        <taxon>Sclerotiniaceae</taxon>
        <taxon>Botrytis</taxon>
    </lineage>
</organism>
<protein>
    <submittedName>
        <fullName evidence="1">Uncharacterized protein</fullName>
    </submittedName>
</protein>
<sequence>MRRYTKQAFCLDIASRDTFISWAGVRGVGYRSTKRVSSTQVVQQAVFGKHDNYWTRGFTYPDTRNTVESETSIRGTSNEECDLYPSNYHESTTAALNILYAEDIPFGFNLGVDPASTSLDFRLWFLQATTPSCR</sequence>
<dbReference type="Proteomes" id="UP000008177">
    <property type="component" value="Unplaced contigs"/>
</dbReference>
<proteinExistence type="predicted"/>